<evidence type="ECO:0000313" key="4">
    <source>
        <dbReference type="Proteomes" id="UP000838878"/>
    </source>
</evidence>
<feature type="region of interest" description="Disordered" evidence="1">
    <location>
        <begin position="161"/>
        <end position="194"/>
    </location>
</feature>
<dbReference type="AlphaFoldDB" id="A0A8J9V5H0"/>
<evidence type="ECO:0000313" key="3">
    <source>
        <dbReference type="EMBL" id="CAH0715778.1"/>
    </source>
</evidence>
<dbReference type="Pfam" id="PF12752">
    <property type="entry name" value="SUZ"/>
    <property type="match status" value="1"/>
</dbReference>
<evidence type="ECO:0000259" key="2">
    <source>
        <dbReference type="PROSITE" id="PS51673"/>
    </source>
</evidence>
<keyword evidence="4" id="KW-1185">Reference proteome</keyword>
<feature type="non-terminal residue" evidence="3">
    <location>
        <position position="194"/>
    </location>
</feature>
<dbReference type="InterPro" id="IPR024771">
    <property type="entry name" value="SUZ"/>
</dbReference>
<dbReference type="PROSITE" id="PS51673">
    <property type="entry name" value="SUZ"/>
    <property type="match status" value="1"/>
</dbReference>
<feature type="domain" description="SUZ" evidence="2">
    <location>
        <begin position="30"/>
        <end position="106"/>
    </location>
</feature>
<gene>
    <name evidence="3" type="ORF">BINO364_LOCUS2659</name>
</gene>
<name>A0A8J9V5H0_9NEOP</name>
<feature type="region of interest" description="Disordered" evidence="1">
    <location>
        <begin position="68"/>
        <end position="89"/>
    </location>
</feature>
<organism evidence="3 4">
    <name type="scientific">Brenthis ino</name>
    <name type="common">lesser marbled fritillary</name>
    <dbReference type="NCBI Taxonomy" id="405034"/>
    <lineage>
        <taxon>Eukaryota</taxon>
        <taxon>Metazoa</taxon>
        <taxon>Ecdysozoa</taxon>
        <taxon>Arthropoda</taxon>
        <taxon>Hexapoda</taxon>
        <taxon>Insecta</taxon>
        <taxon>Pterygota</taxon>
        <taxon>Neoptera</taxon>
        <taxon>Endopterygota</taxon>
        <taxon>Lepidoptera</taxon>
        <taxon>Glossata</taxon>
        <taxon>Ditrysia</taxon>
        <taxon>Papilionoidea</taxon>
        <taxon>Nymphalidae</taxon>
        <taxon>Heliconiinae</taxon>
        <taxon>Argynnini</taxon>
        <taxon>Brenthis</taxon>
    </lineage>
</organism>
<feature type="compositionally biased region" description="Basic and acidic residues" evidence="1">
    <location>
        <begin position="79"/>
        <end position="89"/>
    </location>
</feature>
<dbReference type="PANTHER" id="PTHR31796:SF2">
    <property type="entry name" value="SUZ DOMAIN-CONTAINING PROTEIN 1"/>
    <property type="match status" value="1"/>
</dbReference>
<dbReference type="PANTHER" id="PTHR31796">
    <property type="entry name" value="SUZ DOMAIN-CONTAINING PROTEIN 1"/>
    <property type="match status" value="1"/>
</dbReference>
<accession>A0A8J9V5H0</accession>
<sequence length="194" mass="21333">MAAQDEVDVCESWEDMDEIGLDEKIKLMSTVPPLKACKVTNVIVEDNACIGSQCVMPEPAIRILKRPSSLGSGQLNGESRARPVKTLEQRRKEYEEARLRILGEARSPEDVIDDNLSRLQDKLQVINIDDNQSGGKVKNCHNENTKAKEKKVLVRLPPGATTAGIFPSPPPPGVLVITPRAPRGPDGTKGFMRR</sequence>
<dbReference type="Proteomes" id="UP000838878">
    <property type="component" value="Chromosome 10"/>
</dbReference>
<dbReference type="InterPro" id="IPR039228">
    <property type="entry name" value="SZRD1"/>
</dbReference>
<reference evidence="3" key="1">
    <citation type="submission" date="2021-12" db="EMBL/GenBank/DDBJ databases">
        <authorList>
            <person name="Martin H S."/>
        </authorList>
    </citation>
    <scope>NUCLEOTIDE SEQUENCE</scope>
</reference>
<protein>
    <recommendedName>
        <fullName evidence="2">SUZ domain-containing protein</fullName>
    </recommendedName>
</protein>
<evidence type="ECO:0000256" key="1">
    <source>
        <dbReference type="SAM" id="MobiDB-lite"/>
    </source>
</evidence>
<dbReference type="OrthoDB" id="5373615at2759"/>
<dbReference type="EMBL" id="OV170230">
    <property type="protein sequence ID" value="CAH0715778.1"/>
    <property type="molecule type" value="Genomic_DNA"/>
</dbReference>
<proteinExistence type="predicted"/>